<keyword evidence="6 8" id="KW-0067">ATP-binding</keyword>
<reference evidence="11" key="1">
    <citation type="submission" date="2025-08" db="UniProtKB">
        <authorList>
            <consortium name="RefSeq"/>
        </authorList>
    </citation>
    <scope>IDENTIFICATION</scope>
    <source>
        <tissue evidence="11">Gonad</tissue>
    </source>
</reference>
<evidence type="ECO:0000256" key="5">
    <source>
        <dbReference type="ARBA" id="ARBA00022777"/>
    </source>
</evidence>
<dbReference type="EC" id="2.7.11.1" evidence="1"/>
<dbReference type="FunFam" id="3.30.200.20:FF:000042">
    <property type="entry name" value="Aurora kinase A"/>
    <property type="match status" value="1"/>
</dbReference>
<name>A0A6P4ZWF2_BRABE</name>
<dbReference type="FunFam" id="1.10.510.10:FF:000571">
    <property type="entry name" value="Maternal embryonic leucine zipper kinase"/>
    <property type="match status" value="1"/>
</dbReference>
<keyword evidence="10" id="KW-1185">Reference proteome</keyword>
<feature type="domain" description="Protein kinase" evidence="9">
    <location>
        <begin position="45"/>
        <end position="297"/>
    </location>
</feature>
<dbReference type="AlphaFoldDB" id="A0A6P4ZWF2"/>
<dbReference type="InterPro" id="IPR017441">
    <property type="entry name" value="Protein_kinase_ATP_BS"/>
</dbReference>
<keyword evidence="7" id="KW-0829">Tyrosine-protein kinase</keyword>
<dbReference type="GeneID" id="109482849"/>
<dbReference type="Pfam" id="PF00069">
    <property type="entry name" value="Pkinase"/>
    <property type="match status" value="1"/>
</dbReference>
<proteinExistence type="predicted"/>
<dbReference type="InterPro" id="IPR000719">
    <property type="entry name" value="Prot_kinase_dom"/>
</dbReference>
<dbReference type="PANTHER" id="PTHR24346">
    <property type="entry name" value="MAP/MICROTUBULE AFFINITY-REGULATING KINASE"/>
    <property type="match status" value="1"/>
</dbReference>
<evidence type="ECO:0000256" key="4">
    <source>
        <dbReference type="ARBA" id="ARBA00022741"/>
    </source>
</evidence>
<dbReference type="GO" id="GO:0035556">
    <property type="term" value="P:intracellular signal transduction"/>
    <property type="evidence" value="ECO:0007669"/>
    <property type="project" value="TreeGrafter"/>
</dbReference>
<evidence type="ECO:0000256" key="6">
    <source>
        <dbReference type="ARBA" id="ARBA00022840"/>
    </source>
</evidence>
<keyword evidence="3" id="KW-0808">Transferase</keyword>
<keyword evidence="2" id="KW-0723">Serine/threonine-protein kinase</keyword>
<keyword evidence="5" id="KW-0418">Kinase</keyword>
<protein>
    <recommendedName>
        <fullName evidence="1">non-specific serine/threonine protein kinase</fullName>
        <ecNumber evidence="1">2.7.11.1</ecNumber>
    </recommendedName>
</protein>
<dbReference type="GO" id="GO:0005524">
    <property type="term" value="F:ATP binding"/>
    <property type="evidence" value="ECO:0007669"/>
    <property type="project" value="UniProtKB-UniRule"/>
</dbReference>
<dbReference type="PANTHER" id="PTHR24346:SF79">
    <property type="entry name" value="PROTEIN KINASE DOMAIN-CONTAINING PROTEIN"/>
    <property type="match status" value="1"/>
</dbReference>
<evidence type="ECO:0000313" key="11">
    <source>
        <dbReference type="RefSeq" id="XP_019641253.1"/>
    </source>
</evidence>
<dbReference type="GO" id="GO:0004713">
    <property type="term" value="F:protein tyrosine kinase activity"/>
    <property type="evidence" value="ECO:0007669"/>
    <property type="project" value="UniProtKB-KW"/>
</dbReference>
<dbReference type="KEGG" id="bbel:109482849"/>
<dbReference type="RefSeq" id="XP_019641253.1">
    <property type="nucleotide sequence ID" value="XM_019785694.1"/>
</dbReference>
<dbReference type="SUPFAM" id="SSF56112">
    <property type="entry name" value="Protein kinase-like (PK-like)"/>
    <property type="match status" value="1"/>
</dbReference>
<evidence type="ECO:0000313" key="10">
    <source>
        <dbReference type="Proteomes" id="UP000515135"/>
    </source>
</evidence>
<evidence type="ECO:0000256" key="2">
    <source>
        <dbReference type="ARBA" id="ARBA00022527"/>
    </source>
</evidence>
<evidence type="ECO:0000256" key="1">
    <source>
        <dbReference type="ARBA" id="ARBA00012513"/>
    </source>
</evidence>
<evidence type="ECO:0000256" key="7">
    <source>
        <dbReference type="ARBA" id="ARBA00023137"/>
    </source>
</evidence>
<dbReference type="PROSITE" id="PS00107">
    <property type="entry name" value="PROTEIN_KINASE_ATP"/>
    <property type="match status" value="1"/>
</dbReference>
<dbReference type="PROSITE" id="PS00109">
    <property type="entry name" value="PROTEIN_KINASE_TYR"/>
    <property type="match status" value="1"/>
</dbReference>
<dbReference type="Gene3D" id="1.10.510.10">
    <property type="entry name" value="Transferase(Phosphotransferase) domain 1"/>
    <property type="match status" value="1"/>
</dbReference>
<sequence>MWFGSKSDPEPKIDKIRDDVRLKKKGSDGDFSPCKRVQGLVALGYEMGEVIGQGQFSKVRVAYCPKLRRKVAVKVISKRKSPKDYLRDFAPREVSILQHLNHIYMIDIYRALEDQRSMYLVMEYAANGDLHDYINTKGHLDETESRALFRQLIEAVAYLHRARVVHRDIRPENCLLAEGNQLKLADFGFAVWNRTKEMLNAHSGCYGYAAPEVVEGERYDGEKADVWSMGATLFAMLNGREPFPDSGDVGILLNSMAQKFRFHQKTSKEARVFVRRMMSLDPEDRPYSVDLRKDVWIQKPCQITDTYSESSVTSSVWNADFDLNQEHGLAAGQHSFEIPPKTVTKLLKSVALNSIDTDESLVRVKRGVARINSREIGISGPAARRVSVALTSNVDVSKLPVKGSASGKSLGQRMSSMLRRSSSILRSGSQVQLPAQEIIDAMVKQRQEEVKRDMGRIHSMTGALFASAAGRARRQTISANRFEMAYVQVLHDKIAQETGYVIGETRGKMERLRHKLERMAGGEEAGGEGC</sequence>
<dbReference type="GO" id="GO:0005737">
    <property type="term" value="C:cytoplasm"/>
    <property type="evidence" value="ECO:0007669"/>
    <property type="project" value="TreeGrafter"/>
</dbReference>
<dbReference type="OrthoDB" id="541276at2759"/>
<dbReference type="SMART" id="SM00219">
    <property type="entry name" value="TyrKc"/>
    <property type="match status" value="1"/>
</dbReference>
<gene>
    <name evidence="11" type="primary">LOC109482849</name>
</gene>
<organism evidence="10 11">
    <name type="scientific">Branchiostoma belcheri</name>
    <name type="common">Amphioxus</name>
    <dbReference type="NCBI Taxonomy" id="7741"/>
    <lineage>
        <taxon>Eukaryota</taxon>
        <taxon>Metazoa</taxon>
        <taxon>Chordata</taxon>
        <taxon>Cephalochordata</taxon>
        <taxon>Leptocardii</taxon>
        <taxon>Amphioxiformes</taxon>
        <taxon>Branchiostomatidae</taxon>
        <taxon>Branchiostoma</taxon>
    </lineage>
</organism>
<dbReference type="GO" id="GO:0004674">
    <property type="term" value="F:protein serine/threonine kinase activity"/>
    <property type="evidence" value="ECO:0007669"/>
    <property type="project" value="UniProtKB-KW"/>
</dbReference>
<accession>A0A6P4ZWF2</accession>
<dbReference type="InterPro" id="IPR011009">
    <property type="entry name" value="Kinase-like_dom_sf"/>
</dbReference>
<dbReference type="InterPro" id="IPR020635">
    <property type="entry name" value="Tyr_kinase_cat_dom"/>
</dbReference>
<dbReference type="PROSITE" id="PS50011">
    <property type="entry name" value="PROTEIN_KINASE_DOM"/>
    <property type="match status" value="1"/>
</dbReference>
<keyword evidence="4 8" id="KW-0547">Nucleotide-binding</keyword>
<dbReference type="Proteomes" id="UP000515135">
    <property type="component" value="Unplaced"/>
</dbReference>
<evidence type="ECO:0000259" key="9">
    <source>
        <dbReference type="PROSITE" id="PS50011"/>
    </source>
</evidence>
<feature type="binding site" evidence="8">
    <location>
        <position position="74"/>
    </location>
    <ligand>
        <name>ATP</name>
        <dbReference type="ChEBI" id="CHEBI:30616"/>
    </ligand>
</feature>
<dbReference type="InterPro" id="IPR008266">
    <property type="entry name" value="Tyr_kinase_AS"/>
</dbReference>
<evidence type="ECO:0000256" key="3">
    <source>
        <dbReference type="ARBA" id="ARBA00022679"/>
    </source>
</evidence>
<evidence type="ECO:0000256" key="8">
    <source>
        <dbReference type="PROSITE-ProRule" id="PRU10141"/>
    </source>
</evidence>